<dbReference type="KEGG" id="mcub:MCBB_0766"/>
<dbReference type="GeneID" id="30411619"/>
<name>A0A1D3L165_9EURY</name>
<keyword evidence="3" id="KW-1185">Reference proteome</keyword>
<dbReference type="RefSeq" id="WP_071906519.1">
    <property type="nucleotide sequence ID" value="NZ_LT607756.1"/>
</dbReference>
<dbReference type="STRING" id="118062.MCBB_0766"/>
<gene>
    <name evidence="2" type="ORF">MCBB_0766</name>
</gene>
<sequence length="305" mass="34018">MDSKRRIKNFSFIFLVLVLLTSLGSVSATGILASPGGFHLKMTAPQTYQGTLTVENIGSNTLNVTIDKKRLQMDNVNLLFSDVGIATWISVNQTNFILAPNQKKEVQFTVSVPSNVNYYDAMGALVVRGYPVNQTTSQSNKNLPTMQVQQVPEIVVPITVGLPGQIIESLQLKEHSAPSFLFNFMTGSFVYHVKNNGTVYANMTGNIALKGWFNSHNVTFNGGVYPDDQYYLNTSWTPGIWDFGIYDAKTTIKYGRYSPTQTLTTDDTIFVFPVWLIVLIVLGVTVWVVRKKDIKSPIKIKIEKK</sequence>
<organism evidence="2 3">
    <name type="scientific">Methanobacterium congolense</name>
    <dbReference type="NCBI Taxonomy" id="118062"/>
    <lineage>
        <taxon>Archaea</taxon>
        <taxon>Methanobacteriati</taxon>
        <taxon>Methanobacteriota</taxon>
        <taxon>Methanomada group</taxon>
        <taxon>Methanobacteria</taxon>
        <taxon>Methanobacteriales</taxon>
        <taxon>Methanobacteriaceae</taxon>
        <taxon>Methanobacterium</taxon>
    </lineage>
</organism>
<reference evidence="2 3" key="1">
    <citation type="submission" date="2016-08" db="EMBL/GenBank/DDBJ databases">
        <authorList>
            <person name="Seilhamer J.J."/>
        </authorList>
    </citation>
    <scope>NUCLEOTIDE SEQUENCE [LARGE SCALE GENOMIC DNA]</scope>
    <source>
        <strain evidence="2">Buetzberg</strain>
    </source>
</reference>
<evidence type="ECO:0000313" key="2">
    <source>
        <dbReference type="EMBL" id="SCG85337.1"/>
    </source>
</evidence>
<dbReference type="Proteomes" id="UP000094707">
    <property type="component" value="Chromosome I"/>
</dbReference>
<dbReference type="OrthoDB" id="70577at2157"/>
<dbReference type="EMBL" id="LT607756">
    <property type="protein sequence ID" value="SCG85337.1"/>
    <property type="molecule type" value="Genomic_DNA"/>
</dbReference>
<dbReference type="InterPro" id="IPR013783">
    <property type="entry name" value="Ig-like_fold"/>
</dbReference>
<dbReference type="AlphaFoldDB" id="A0A1D3L165"/>
<evidence type="ECO:0000313" key="3">
    <source>
        <dbReference type="Proteomes" id="UP000094707"/>
    </source>
</evidence>
<keyword evidence="1" id="KW-0472">Membrane</keyword>
<protein>
    <submittedName>
        <fullName evidence="2">Uncharacterized protein</fullName>
    </submittedName>
</protein>
<dbReference type="Gene3D" id="2.60.40.10">
    <property type="entry name" value="Immunoglobulins"/>
    <property type="match status" value="1"/>
</dbReference>
<keyword evidence="1" id="KW-0812">Transmembrane</keyword>
<keyword evidence="1" id="KW-1133">Transmembrane helix</keyword>
<accession>A0A1D3L165</accession>
<dbReference type="PATRIC" id="fig|129848.4.peg.772"/>
<proteinExistence type="predicted"/>
<feature type="transmembrane region" description="Helical" evidence="1">
    <location>
        <begin position="269"/>
        <end position="289"/>
    </location>
</feature>
<evidence type="ECO:0000256" key="1">
    <source>
        <dbReference type="SAM" id="Phobius"/>
    </source>
</evidence>